<gene>
    <name evidence="2" type="ORF">E1I69_00425</name>
</gene>
<dbReference type="InterPro" id="IPR038750">
    <property type="entry name" value="YczE/YyaS-like"/>
</dbReference>
<organism evidence="2 3">
    <name type="scientific">Bacillus timonensis</name>
    <dbReference type="NCBI Taxonomy" id="1033734"/>
    <lineage>
        <taxon>Bacteria</taxon>
        <taxon>Bacillati</taxon>
        <taxon>Bacillota</taxon>
        <taxon>Bacilli</taxon>
        <taxon>Bacillales</taxon>
        <taxon>Bacillaceae</taxon>
        <taxon>Bacillus</taxon>
    </lineage>
</organism>
<protein>
    <submittedName>
        <fullName evidence="2">YitT family protein</fullName>
    </submittedName>
</protein>
<feature type="transmembrane region" description="Helical" evidence="1">
    <location>
        <begin position="82"/>
        <end position="103"/>
    </location>
</feature>
<dbReference type="RefSeq" id="WP_136377672.1">
    <property type="nucleotide sequence ID" value="NZ_SLUB01000001.1"/>
</dbReference>
<comment type="caution">
    <text evidence="2">The sequence shown here is derived from an EMBL/GenBank/DDBJ whole genome shotgun (WGS) entry which is preliminary data.</text>
</comment>
<dbReference type="EMBL" id="SLUB01000001">
    <property type="protein sequence ID" value="THE15348.1"/>
    <property type="molecule type" value="Genomic_DNA"/>
</dbReference>
<reference evidence="2 3" key="1">
    <citation type="journal article" date="2019" name="Indoor Air">
        <title>Impacts of indoor surface finishes on bacterial viability.</title>
        <authorList>
            <person name="Hu J."/>
            <person name="Maamar S.B."/>
            <person name="Glawe A.J."/>
            <person name="Gottel N."/>
            <person name="Gilbert J.A."/>
            <person name="Hartmann E.M."/>
        </authorList>
    </citation>
    <scope>NUCLEOTIDE SEQUENCE [LARGE SCALE GENOMIC DNA]</scope>
    <source>
        <strain evidence="2 3">AF060A6</strain>
    </source>
</reference>
<evidence type="ECO:0000313" key="3">
    <source>
        <dbReference type="Proteomes" id="UP000306477"/>
    </source>
</evidence>
<dbReference type="AlphaFoldDB" id="A0A4S3PZQ5"/>
<evidence type="ECO:0000256" key="1">
    <source>
        <dbReference type="SAM" id="Phobius"/>
    </source>
</evidence>
<dbReference type="PANTHER" id="PTHR40078:SF1">
    <property type="entry name" value="INTEGRAL MEMBRANE PROTEIN"/>
    <property type="match status" value="1"/>
</dbReference>
<keyword evidence="1" id="KW-1133">Transmembrane helix</keyword>
<dbReference type="STRING" id="1033734.GCA_000285535_03617"/>
<keyword evidence="1" id="KW-0472">Membrane</keyword>
<feature type="transmembrane region" description="Helical" evidence="1">
    <location>
        <begin position="12"/>
        <end position="32"/>
    </location>
</feature>
<keyword evidence="3" id="KW-1185">Reference proteome</keyword>
<feature type="transmembrane region" description="Helical" evidence="1">
    <location>
        <begin position="164"/>
        <end position="192"/>
    </location>
</feature>
<sequence>MRVQSSLSHQMLKWSTFFIGLLIMSLGLVLIIKADLGASPWDVLHIGLYKQIGLTIGTWSIIVGFFILFLSSFLLKRLPQIGAFLNMISVGIFIDMFMMVPFLVTPETFIGKLMMMLLGLIINGYGMGIYISAKVGAGPRDSLMLALTEISKWKVQYIRSGMEIIVLTIGWLLGGPVFVGTLVYCIGIGYIAGFALPQCQKLYDGLKHKLDRTPVIEVNHFSN</sequence>
<dbReference type="Proteomes" id="UP000306477">
    <property type="component" value="Unassembled WGS sequence"/>
</dbReference>
<keyword evidence="1" id="KW-0812">Transmembrane</keyword>
<accession>A0A4S3PZQ5</accession>
<dbReference type="Pfam" id="PF19700">
    <property type="entry name" value="DUF6198"/>
    <property type="match status" value="1"/>
</dbReference>
<name>A0A4S3PZQ5_9BACI</name>
<feature type="transmembrane region" description="Helical" evidence="1">
    <location>
        <begin position="109"/>
        <end position="131"/>
    </location>
</feature>
<feature type="transmembrane region" description="Helical" evidence="1">
    <location>
        <begin position="52"/>
        <end position="75"/>
    </location>
</feature>
<dbReference type="PANTHER" id="PTHR40078">
    <property type="entry name" value="INTEGRAL MEMBRANE PROTEIN-RELATED"/>
    <property type="match status" value="1"/>
</dbReference>
<dbReference type="OrthoDB" id="154912at2"/>
<proteinExistence type="predicted"/>
<evidence type="ECO:0000313" key="2">
    <source>
        <dbReference type="EMBL" id="THE15348.1"/>
    </source>
</evidence>